<sequence>MSNGLYSTQYDRDSSPGFLENLPSSIRRYSYEGREQVRRVMDLEFDHFQLSTCLLHSDHPQSHSDDNATEYVLFDIDSSTLEHDILNPNVERFPFRCSSFDITKGLLLVKMVTLEHSQAATAFHDAIFEALEPMNLHKAIQTFSGVTIKAGDGGKEPDHGWGPIRPPPGYARKPTIALEVAVSETPAKLQQDVDFWLDPNRGNANIVITLRVNRKKPLITIDKWERRNQQSQRVQQITIAEDPNGERVTVSAFPLILPFHLLFRRPRSSPAEVDIRIGQQELKGIAERIWAVQEF</sequence>
<accession>A0A9W9TAP2</accession>
<protein>
    <submittedName>
        <fullName evidence="1">Uncharacterized protein</fullName>
    </submittedName>
</protein>
<evidence type="ECO:0000313" key="2">
    <source>
        <dbReference type="Proteomes" id="UP001150904"/>
    </source>
</evidence>
<dbReference type="OrthoDB" id="76567at2759"/>
<keyword evidence="2" id="KW-1185">Reference proteome</keyword>
<name>A0A9W9TAP2_9EURO</name>
<dbReference type="GeneID" id="83176562"/>
<organism evidence="1 2">
    <name type="scientific">Penicillium cinerascens</name>
    <dbReference type="NCBI Taxonomy" id="70096"/>
    <lineage>
        <taxon>Eukaryota</taxon>
        <taxon>Fungi</taxon>
        <taxon>Dikarya</taxon>
        <taxon>Ascomycota</taxon>
        <taxon>Pezizomycotina</taxon>
        <taxon>Eurotiomycetes</taxon>
        <taxon>Eurotiomycetidae</taxon>
        <taxon>Eurotiales</taxon>
        <taxon>Aspergillaceae</taxon>
        <taxon>Penicillium</taxon>
    </lineage>
</organism>
<dbReference type="AlphaFoldDB" id="A0A9W9TAP2"/>
<dbReference type="EMBL" id="JAPQKR010000005">
    <property type="protein sequence ID" value="KAJ5215792.1"/>
    <property type="molecule type" value="Genomic_DNA"/>
</dbReference>
<evidence type="ECO:0000313" key="1">
    <source>
        <dbReference type="EMBL" id="KAJ5215792.1"/>
    </source>
</evidence>
<comment type="caution">
    <text evidence="1">The sequence shown here is derived from an EMBL/GenBank/DDBJ whole genome shotgun (WGS) entry which is preliminary data.</text>
</comment>
<proteinExistence type="predicted"/>
<reference evidence="1" key="1">
    <citation type="submission" date="2022-12" db="EMBL/GenBank/DDBJ databases">
        <authorList>
            <person name="Petersen C."/>
        </authorList>
    </citation>
    <scope>NUCLEOTIDE SEQUENCE</scope>
    <source>
        <strain evidence="1">IBT 15544</strain>
    </source>
</reference>
<dbReference type="Proteomes" id="UP001150904">
    <property type="component" value="Unassembled WGS sequence"/>
</dbReference>
<gene>
    <name evidence="1" type="ORF">N7498_002199</name>
</gene>
<reference evidence="1" key="2">
    <citation type="journal article" date="2023" name="IMA Fungus">
        <title>Comparative genomic study of the Penicillium genus elucidates a diverse pangenome and 15 lateral gene transfer events.</title>
        <authorList>
            <person name="Petersen C."/>
            <person name="Sorensen T."/>
            <person name="Nielsen M.R."/>
            <person name="Sondergaard T.E."/>
            <person name="Sorensen J.L."/>
            <person name="Fitzpatrick D.A."/>
            <person name="Frisvad J.C."/>
            <person name="Nielsen K.L."/>
        </authorList>
    </citation>
    <scope>NUCLEOTIDE SEQUENCE</scope>
    <source>
        <strain evidence="1">IBT 15544</strain>
    </source>
</reference>
<dbReference type="RefSeq" id="XP_058311605.1">
    <property type="nucleotide sequence ID" value="XM_058449261.1"/>
</dbReference>